<protein>
    <recommendedName>
        <fullName evidence="3">Alpha/Beta hydrolase fold</fullName>
    </recommendedName>
</protein>
<gene>
    <name evidence="1" type="ORF">PC110_g7639</name>
</gene>
<dbReference type="PANTHER" id="PTHR22538">
    <property type="entry name" value="CILIA- AND FLAGELLA-ASSOCIATED PROTEIN 74"/>
    <property type="match status" value="1"/>
</dbReference>
<dbReference type="EMBL" id="MJFZ01000150">
    <property type="protein sequence ID" value="RAW36080.1"/>
    <property type="molecule type" value="Genomic_DNA"/>
</dbReference>
<dbReference type="Proteomes" id="UP000251314">
    <property type="component" value="Unassembled WGS sequence"/>
</dbReference>
<sequence length="480" mass="52474">MQVHGQSSFTMFANPVVSSDDSQVLYDTFTTFTENSIPANYTVLDGVSYVSHQLLDVKSSNPLVECADLDTLPSINSIVSVLSDAVAVSSISTSSGKLIECASGKSFKVTWNGVNFGLCFSGSSGFTMHGNDVDVVVEYEKEKVIINAPRMEEKCAKSVFSSAVTSIGKSLLTGEPFSAQDARKLEAAFGFEFTLAETICGCRSTPRPCVFLHGLAAFKEEKGNLNVDPYWGNLTNHAPCCSSMQYVRLETMNTSWTDTKQQHKVCDHLLAVNKNNQNSTISDTIIVTHSMGGLLVAAALASRKCHVDSSTSWVAIASPMRGSMSSDYFQESCKDNTNFVMEALIDYTGLCPGGDGIRSLAYEEEKYSSKKLDALYVAAQKAYRSHVTAAMCSNGNTGLRSNRQAIYWVLGRTMNHKSSKNDGIVEFYSCAGGFPESKFGETYHDRFYVTKLNHADAAFRNGDALLNTEKMPLKWFECLL</sequence>
<proteinExistence type="predicted"/>
<keyword evidence="2" id="KW-1185">Reference proteome</keyword>
<name>A0A329SHA3_9STRA</name>
<dbReference type="OrthoDB" id="95392at2759"/>
<comment type="caution">
    <text evidence="1">The sequence shown here is derived from an EMBL/GenBank/DDBJ whole genome shotgun (WGS) entry which is preliminary data.</text>
</comment>
<reference evidence="1 2" key="1">
    <citation type="submission" date="2018-01" db="EMBL/GenBank/DDBJ databases">
        <title>Draft genome of the strawberry crown rot pathogen Phytophthora cactorum.</title>
        <authorList>
            <person name="Armitage A.D."/>
            <person name="Lysoe E."/>
            <person name="Nellist C.F."/>
            <person name="Harrison R.J."/>
            <person name="Brurberg M.B."/>
        </authorList>
    </citation>
    <scope>NUCLEOTIDE SEQUENCE [LARGE SCALE GENOMIC DNA]</scope>
    <source>
        <strain evidence="1 2">10300</strain>
    </source>
</reference>
<evidence type="ECO:0008006" key="3">
    <source>
        <dbReference type="Google" id="ProtNLM"/>
    </source>
</evidence>
<dbReference type="Gene3D" id="3.40.50.1820">
    <property type="entry name" value="alpha/beta hydrolase"/>
    <property type="match status" value="1"/>
</dbReference>
<accession>A0A329SHA3</accession>
<dbReference type="SUPFAM" id="SSF53474">
    <property type="entry name" value="alpha/beta-Hydrolases"/>
    <property type="match status" value="1"/>
</dbReference>
<dbReference type="VEuPathDB" id="FungiDB:PC110_g7639"/>
<dbReference type="AlphaFoldDB" id="A0A329SHA3"/>
<evidence type="ECO:0000313" key="1">
    <source>
        <dbReference type="EMBL" id="RAW36080.1"/>
    </source>
</evidence>
<dbReference type="InterPro" id="IPR029058">
    <property type="entry name" value="AB_hydrolase_fold"/>
</dbReference>
<evidence type="ECO:0000313" key="2">
    <source>
        <dbReference type="Proteomes" id="UP000251314"/>
    </source>
</evidence>
<organism evidence="1 2">
    <name type="scientific">Phytophthora cactorum</name>
    <dbReference type="NCBI Taxonomy" id="29920"/>
    <lineage>
        <taxon>Eukaryota</taxon>
        <taxon>Sar</taxon>
        <taxon>Stramenopiles</taxon>
        <taxon>Oomycota</taxon>
        <taxon>Peronosporomycetes</taxon>
        <taxon>Peronosporales</taxon>
        <taxon>Peronosporaceae</taxon>
        <taxon>Phytophthora</taxon>
    </lineage>
</organism>
<dbReference type="PANTHER" id="PTHR22538:SF1">
    <property type="entry name" value="VWFD DOMAIN-CONTAINING PROTEIN"/>
    <property type="match status" value="1"/>
</dbReference>